<feature type="signal peptide" evidence="5">
    <location>
        <begin position="1"/>
        <end position="17"/>
    </location>
</feature>
<keyword evidence="3 4" id="KW-0408">Iron</keyword>
<evidence type="ECO:0000259" key="6">
    <source>
        <dbReference type="PROSITE" id="PS51007"/>
    </source>
</evidence>
<proteinExistence type="predicted"/>
<keyword evidence="2 4" id="KW-0479">Metal-binding</keyword>
<comment type="caution">
    <text evidence="7">The sequence shown here is derived from an EMBL/GenBank/DDBJ whole genome shotgun (WGS) entry which is preliminary data.</text>
</comment>
<protein>
    <recommendedName>
        <fullName evidence="6">Cytochrome c domain-containing protein</fullName>
    </recommendedName>
</protein>
<accession>A0ABX1MNQ2</accession>
<evidence type="ECO:0000256" key="2">
    <source>
        <dbReference type="ARBA" id="ARBA00022723"/>
    </source>
</evidence>
<evidence type="ECO:0000313" key="7">
    <source>
        <dbReference type="EMBL" id="NMF89569.1"/>
    </source>
</evidence>
<sequence length="126" mass="13058">MALGFSLMLLLSPGANAGGTVSFTKDVVGVFKRQCVACHMTGEEQGQLGLAPGLAYAGLVGVASRGSGLPRVAPGEPERSYLVHKLQGTHLDQGGSGERMPMGQEPLADRDIALVRDWIAAGAQNN</sequence>
<feature type="domain" description="Cytochrome c" evidence="6">
    <location>
        <begin position="14"/>
        <end position="123"/>
    </location>
</feature>
<keyword evidence="5" id="KW-0732">Signal</keyword>
<keyword evidence="8" id="KW-1185">Reference proteome</keyword>
<gene>
    <name evidence="7" type="ORF">GPA26_13925</name>
</gene>
<dbReference type="PROSITE" id="PS51007">
    <property type="entry name" value="CYTC"/>
    <property type="match status" value="1"/>
</dbReference>
<evidence type="ECO:0000256" key="4">
    <source>
        <dbReference type="PROSITE-ProRule" id="PRU00433"/>
    </source>
</evidence>
<dbReference type="RefSeq" id="WP_169206938.1">
    <property type="nucleotide sequence ID" value="NZ_CP059560.1"/>
</dbReference>
<dbReference type="PANTHER" id="PTHR35889">
    <property type="entry name" value="CYCLOINULO-OLIGOSACCHARIDE FRUCTANOTRANSFERASE-RELATED"/>
    <property type="match status" value="1"/>
</dbReference>
<organism evidence="7 8">
    <name type="scientific">Aromatoleum petrolei</name>
    <dbReference type="NCBI Taxonomy" id="76116"/>
    <lineage>
        <taxon>Bacteria</taxon>
        <taxon>Pseudomonadati</taxon>
        <taxon>Pseudomonadota</taxon>
        <taxon>Betaproteobacteria</taxon>
        <taxon>Rhodocyclales</taxon>
        <taxon>Rhodocyclaceae</taxon>
        <taxon>Aromatoleum</taxon>
    </lineage>
</organism>
<evidence type="ECO:0000256" key="5">
    <source>
        <dbReference type="SAM" id="SignalP"/>
    </source>
</evidence>
<reference evidence="7 8" key="1">
    <citation type="submission" date="2019-12" db="EMBL/GenBank/DDBJ databases">
        <title>Comparative genomics gives insights into the taxonomy of the Azoarcus-Aromatoleum group and reveals separate origins of nif in the plant-associated Azoarcus and non-plant-associated Aromatoleum sub-groups.</title>
        <authorList>
            <person name="Lafos M."/>
            <person name="Maluk M."/>
            <person name="Batista M."/>
            <person name="Junghare M."/>
            <person name="Carmona M."/>
            <person name="Faoro H."/>
            <person name="Cruz L.M."/>
            <person name="Battistoni F."/>
            <person name="De Souza E."/>
            <person name="Pedrosa F."/>
            <person name="Chen W.-M."/>
            <person name="Poole P.S."/>
            <person name="Dixon R.A."/>
            <person name="James E.K."/>
        </authorList>
    </citation>
    <scope>NUCLEOTIDE SEQUENCE [LARGE SCALE GENOMIC DNA]</scope>
    <source>
        <strain evidence="7 8">ToN1</strain>
    </source>
</reference>
<dbReference type="EMBL" id="WTVR01000025">
    <property type="protein sequence ID" value="NMF89569.1"/>
    <property type="molecule type" value="Genomic_DNA"/>
</dbReference>
<dbReference type="Proteomes" id="UP000652074">
    <property type="component" value="Unassembled WGS sequence"/>
</dbReference>
<dbReference type="InterPro" id="IPR036909">
    <property type="entry name" value="Cyt_c-like_dom_sf"/>
</dbReference>
<evidence type="ECO:0000313" key="8">
    <source>
        <dbReference type="Proteomes" id="UP000652074"/>
    </source>
</evidence>
<keyword evidence="1 4" id="KW-0349">Heme</keyword>
<name>A0ABX1MNQ2_9RHOO</name>
<feature type="chain" id="PRO_5045382218" description="Cytochrome c domain-containing protein" evidence="5">
    <location>
        <begin position="18"/>
        <end position="126"/>
    </location>
</feature>
<dbReference type="PANTHER" id="PTHR35889:SF3">
    <property type="entry name" value="F-BOX DOMAIN-CONTAINING PROTEIN"/>
    <property type="match status" value="1"/>
</dbReference>
<evidence type="ECO:0000256" key="1">
    <source>
        <dbReference type="ARBA" id="ARBA00022617"/>
    </source>
</evidence>
<evidence type="ECO:0000256" key="3">
    <source>
        <dbReference type="ARBA" id="ARBA00023004"/>
    </source>
</evidence>
<dbReference type="InterPro" id="IPR009056">
    <property type="entry name" value="Cyt_c-like_dom"/>
</dbReference>
<dbReference type="SUPFAM" id="SSF46626">
    <property type="entry name" value="Cytochrome c"/>
    <property type="match status" value="1"/>
</dbReference>
<dbReference type="Gene3D" id="1.10.760.10">
    <property type="entry name" value="Cytochrome c-like domain"/>
    <property type="match status" value="1"/>
</dbReference>